<name>A0ABY0VUM3_9PSED</name>
<dbReference type="SMART" id="SM00062">
    <property type="entry name" value="PBPb"/>
    <property type="match status" value="1"/>
</dbReference>
<gene>
    <name evidence="4" type="ORF">SAMN04490201_2682</name>
</gene>
<keyword evidence="2" id="KW-0732">Signal</keyword>
<evidence type="ECO:0000259" key="3">
    <source>
        <dbReference type="SMART" id="SM00062"/>
    </source>
</evidence>
<sequence>MSALNYVMIVLAVGSIAGCSSSTISSWKGRDLRFGVEALVPPFESRNAQGELVGLNIELGNALCAELDVKCLWVDQDYATNIDALEAGRFDAIMPMSATPLRRQRIEFTDSLYTLDSRLVTRVNRNLTPDPASLEGKRVGVLAGTSRQAFAKARWETAGVVISTFQFNDELIRSLMTGEIDATLQDTIEISQALLDTPQGDGFGFSGPPVKDELLGSGIAIGVRQSDTTLRIALNSALLTLKESGQYADIVNRYLQAE</sequence>
<comment type="similarity">
    <text evidence="1">Belongs to the bacterial solute-binding protein 3 family.</text>
</comment>
<keyword evidence="5" id="KW-1185">Reference proteome</keyword>
<dbReference type="EMBL" id="LT629795">
    <property type="protein sequence ID" value="SDU56443.1"/>
    <property type="molecule type" value="Genomic_DNA"/>
</dbReference>
<reference evidence="4 5" key="1">
    <citation type="submission" date="2016-10" db="EMBL/GenBank/DDBJ databases">
        <authorList>
            <person name="Varghese N."/>
            <person name="Submissions S."/>
        </authorList>
    </citation>
    <scope>NUCLEOTIDE SEQUENCE [LARGE SCALE GENOMIC DNA]</scope>
    <source>
        <strain evidence="4 5">BS3667</strain>
    </source>
</reference>
<dbReference type="Proteomes" id="UP000182058">
    <property type="component" value="Chromosome I"/>
</dbReference>
<dbReference type="PANTHER" id="PTHR35936">
    <property type="entry name" value="MEMBRANE-BOUND LYTIC MUREIN TRANSGLYCOSYLASE F"/>
    <property type="match status" value="1"/>
</dbReference>
<dbReference type="SUPFAM" id="SSF53850">
    <property type="entry name" value="Periplasmic binding protein-like II"/>
    <property type="match status" value="1"/>
</dbReference>
<dbReference type="Pfam" id="PF00497">
    <property type="entry name" value="SBP_bac_3"/>
    <property type="match status" value="1"/>
</dbReference>
<evidence type="ECO:0000256" key="1">
    <source>
        <dbReference type="ARBA" id="ARBA00010333"/>
    </source>
</evidence>
<feature type="domain" description="Solute-binding protein family 3/N-terminal" evidence="3">
    <location>
        <begin position="31"/>
        <end position="258"/>
    </location>
</feature>
<dbReference type="PANTHER" id="PTHR35936:SF13">
    <property type="entry name" value="HISTIDINE-BINDING PERIPLASMIC PROTEIN"/>
    <property type="match status" value="1"/>
</dbReference>
<evidence type="ECO:0000256" key="2">
    <source>
        <dbReference type="ARBA" id="ARBA00022729"/>
    </source>
</evidence>
<dbReference type="RefSeq" id="WP_053070221.1">
    <property type="nucleotide sequence ID" value="NZ_CP049044.1"/>
</dbReference>
<protein>
    <submittedName>
        <fullName evidence="4">Lysine/arginine/ornithine transport system substrate-binding protein</fullName>
    </submittedName>
</protein>
<dbReference type="InterPro" id="IPR001638">
    <property type="entry name" value="Solute-binding_3/MltF_N"/>
</dbReference>
<evidence type="ECO:0000313" key="5">
    <source>
        <dbReference type="Proteomes" id="UP000182058"/>
    </source>
</evidence>
<organism evidence="4 5">
    <name type="scientific">Pseudomonas psychrophila</name>
    <dbReference type="NCBI Taxonomy" id="122355"/>
    <lineage>
        <taxon>Bacteria</taxon>
        <taxon>Pseudomonadati</taxon>
        <taxon>Pseudomonadota</taxon>
        <taxon>Gammaproteobacteria</taxon>
        <taxon>Pseudomonadales</taxon>
        <taxon>Pseudomonadaceae</taxon>
        <taxon>Pseudomonas</taxon>
    </lineage>
</organism>
<proteinExistence type="inferred from homology"/>
<dbReference type="Gene3D" id="3.40.190.10">
    <property type="entry name" value="Periplasmic binding protein-like II"/>
    <property type="match status" value="2"/>
</dbReference>
<dbReference type="GeneID" id="96620293"/>
<accession>A0ABY0VUM3</accession>
<evidence type="ECO:0000313" key="4">
    <source>
        <dbReference type="EMBL" id="SDU56443.1"/>
    </source>
</evidence>